<proteinExistence type="predicted"/>
<sequence>MTKLSIFVVIAMLVMVSSAFRFQSRMKAKTETATRAFKGYSEPGCPYNDGFEASNACIAQCSQPCCASCFNGEDLIYCNIATGPGC</sequence>
<dbReference type="EMBL" id="FJ645723">
    <property type="protein sequence ID" value="ACQ66093.1"/>
    <property type="molecule type" value="Genomic_DNA"/>
</dbReference>
<gene>
    <name evidence="2" type="primary">arc4</name>
</gene>
<name>C4NXD8_EUPNO</name>
<feature type="chain" id="PRO_5002940797" evidence="1">
    <location>
        <begin position="20"/>
        <end position="86"/>
    </location>
</feature>
<evidence type="ECO:0000313" key="2">
    <source>
        <dbReference type="EMBL" id="ACQ66093.1"/>
    </source>
</evidence>
<organism evidence="2">
    <name type="scientific">Euplotes nobilii</name>
    <name type="common">Ciliate</name>
    <dbReference type="NCBI Taxonomy" id="184062"/>
    <lineage>
        <taxon>Eukaryota</taxon>
        <taxon>Sar</taxon>
        <taxon>Alveolata</taxon>
        <taxon>Ciliophora</taxon>
        <taxon>Intramacronucleata</taxon>
        <taxon>Spirotrichea</taxon>
        <taxon>Hypotrichia</taxon>
        <taxon>Euplotida</taxon>
        <taxon>Euplotidae</taxon>
        <taxon>Euplotes</taxon>
    </lineage>
</organism>
<reference evidence="2" key="1">
    <citation type="journal article" date="2009" name="Mar. Genomics">
        <title>Characterization of the pheromone gene family of an Antarctic and Arctic protozoan ciliate, Euplotes nobilii.</title>
        <authorList>
            <person name="Vallesi A."/>
            <person name="Alimenti C."/>
            <person name="La Terza A."/>
            <person name="Di Giuseppe G."/>
            <person name="Dini F."/>
            <person name="Luporini P."/>
        </authorList>
    </citation>
    <scope>NUCLEOTIDE SEQUENCE</scope>
</reference>
<feature type="signal peptide" evidence="1">
    <location>
        <begin position="1"/>
        <end position="19"/>
    </location>
</feature>
<accession>C4NXD8</accession>
<protein>
    <submittedName>
        <fullName evidence="2">En-A4 pheromone</fullName>
    </submittedName>
</protein>
<evidence type="ECO:0000256" key="1">
    <source>
        <dbReference type="SAM" id="SignalP"/>
    </source>
</evidence>
<keyword evidence="1" id="KW-0732">Signal</keyword>
<dbReference type="AlphaFoldDB" id="C4NXD8"/>